<organism evidence="2 3">
    <name type="scientific">Spiroplasma helicoides</name>
    <dbReference type="NCBI Taxonomy" id="216938"/>
    <lineage>
        <taxon>Bacteria</taxon>
        <taxon>Bacillati</taxon>
        <taxon>Mycoplasmatota</taxon>
        <taxon>Mollicutes</taxon>
        <taxon>Entomoplasmatales</taxon>
        <taxon>Spiroplasmataceae</taxon>
        <taxon>Spiroplasma</taxon>
    </lineage>
</organism>
<sequence length="133" mass="14779">MNKARLTTKIGLILTGFFPIIMIVAIIFCIVFLGSSYFEALGSFAYLSIIFNIFALAMCIVSYFLIKSEKLLTYGFFVSLFTGCFLFIWGLTSTIILLGYNDILPDSFGILGSPFQITIIVGSIIGITKKPWK</sequence>
<dbReference type="AlphaFoldDB" id="A0A1B3SJN3"/>
<name>A0A1B3SJN3_9MOLU</name>
<dbReference type="STRING" id="216938.SHELI_v1c01820"/>
<feature type="transmembrane region" description="Helical" evidence="1">
    <location>
        <begin position="108"/>
        <end position="127"/>
    </location>
</feature>
<feature type="transmembrane region" description="Helical" evidence="1">
    <location>
        <begin position="12"/>
        <end position="38"/>
    </location>
</feature>
<keyword evidence="1" id="KW-1133">Transmembrane helix</keyword>
<accession>A0A1B3SJN3</accession>
<keyword evidence="1" id="KW-0812">Transmembrane</keyword>
<keyword evidence="3" id="KW-1185">Reference proteome</keyword>
<evidence type="ECO:0000256" key="1">
    <source>
        <dbReference type="SAM" id="Phobius"/>
    </source>
</evidence>
<dbReference type="EMBL" id="CP017015">
    <property type="protein sequence ID" value="AOG60137.1"/>
    <property type="molecule type" value="Genomic_DNA"/>
</dbReference>
<evidence type="ECO:0000313" key="3">
    <source>
        <dbReference type="Proteomes" id="UP000094378"/>
    </source>
</evidence>
<reference evidence="2 3" key="1">
    <citation type="submission" date="2016-08" db="EMBL/GenBank/DDBJ databases">
        <title>Complete genome sequence of Spiroplasma helicoides TABS-2 (DSM 22551).</title>
        <authorList>
            <person name="Shen W.-Y."/>
            <person name="Lo W.-S."/>
            <person name="Lai Y.-C."/>
            <person name="Kuo C.-H."/>
        </authorList>
    </citation>
    <scope>NUCLEOTIDE SEQUENCE [LARGE SCALE GENOMIC DNA]</scope>
    <source>
        <strain evidence="2 3">TABS-2</strain>
    </source>
</reference>
<feature type="transmembrane region" description="Helical" evidence="1">
    <location>
        <begin position="44"/>
        <end position="66"/>
    </location>
</feature>
<dbReference type="Proteomes" id="UP000094378">
    <property type="component" value="Chromosome"/>
</dbReference>
<keyword evidence="1" id="KW-0472">Membrane</keyword>
<dbReference type="RefSeq" id="WP_157087559.1">
    <property type="nucleotide sequence ID" value="NZ_CP017015.1"/>
</dbReference>
<dbReference type="KEGG" id="shj:SHELI_v1c01820"/>
<feature type="transmembrane region" description="Helical" evidence="1">
    <location>
        <begin position="73"/>
        <end position="96"/>
    </location>
</feature>
<protein>
    <submittedName>
        <fullName evidence="2">Uncharacterized protein</fullName>
    </submittedName>
</protein>
<evidence type="ECO:0000313" key="2">
    <source>
        <dbReference type="EMBL" id="AOG60137.1"/>
    </source>
</evidence>
<proteinExistence type="predicted"/>
<gene>
    <name evidence="2" type="ORF">SHELI_v1c01820</name>
</gene>